<sequence>MKIFGCLCFVMVPGEIRNKLEAKSSKAMFIGYSSSQKGYKCYDPNTRRVLVSREVKFVEEKGYYEKQIQEDLKDLTSDRAETLRIILEGLGISMNQGGRSTTPVPDHQAPNLDHEGGNETRTQNREETSREESSGSHDQAVESNAQQEEAEESQLREEGS</sequence>
<dbReference type="PaxDb" id="3708-A0A078K170"/>
<dbReference type="Gramene" id="CDY71526">
    <property type="protein sequence ID" value="CDY71526"/>
    <property type="gene ID" value="GSBRNA2T00016881001"/>
</dbReference>
<organism evidence="3">
    <name type="scientific">Brassica napus</name>
    <name type="common">Rape</name>
    <dbReference type="NCBI Taxonomy" id="3708"/>
    <lineage>
        <taxon>Eukaryota</taxon>
        <taxon>Viridiplantae</taxon>
        <taxon>Streptophyta</taxon>
        <taxon>Embryophyta</taxon>
        <taxon>Tracheophyta</taxon>
        <taxon>Spermatophyta</taxon>
        <taxon>Magnoliopsida</taxon>
        <taxon>eudicotyledons</taxon>
        <taxon>Gunneridae</taxon>
        <taxon>Pentapetalae</taxon>
        <taxon>rosids</taxon>
        <taxon>malvids</taxon>
        <taxon>Brassicales</taxon>
        <taxon>Brassicaceae</taxon>
        <taxon>Brassiceae</taxon>
        <taxon>Brassica</taxon>
    </lineage>
</organism>
<protein>
    <submittedName>
        <fullName evidence="3">BnaAnng37760D protein</fullName>
    </submittedName>
</protein>
<feature type="compositionally biased region" description="Basic and acidic residues" evidence="1">
    <location>
        <begin position="112"/>
        <end position="135"/>
    </location>
</feature>
<accession>A0A078K170</accession>
<dbReference type="EMBL" id="LK046224">
    <property type="protein sequence ID" value="CDY71526.1"/>
    <property type="molecule type" value="Genomic_DNA"/>
</dbReference>
<dbReference type="Pfam" id="PF25597">
    <property type="entry name" value="SH3_retrovirus"/>
    <property type="match status" value="1"/>
</dbReference>
<evidence type="ECO:0000259" key="2">
    <source>
        <dbReference type="Pfam" id="PF25597"/>
    </source>
</evidence>
<evidence type="ECO:0000256" key="1">
    <source>
        <dbReference type="SAM" id="MobiDB-lite"/>
    </source>
</evidence>
<proteinExistence type="predicted"/>
<feature type="compositionally biased region" description="Polar residues" evidence="1">
    <location>
        <begin position="93"/>
        <end position="103"/>
    </location>
</feature>
<dbReference type="STRING" id="3708.A0A078K170"/>
<dbReference type="AlphaFoldDB" id="A0A078K170"/>
<name>A0A078K170_BRANA</name>
<gene>
    <name evidence="3" type="primary">BnaAnng37760D</name>
    <name evidence="3" type="ORF">GSBRNA2T00016881001</name>
</gene>
<evidence type="ECO:0000313" key="3">
    <source>
        <dbReference type="EMBL" id="CDY71526.1"/>
    </source>
</evidence>
<dbReference type="InterPro" id="IPR057670">
    <property type="entry name" value="SH3_retrovirus"/>
</dbReference>
<feature type="region of interest" description="Disordered" evidence="1">
    <location>
        <begin position="91"/>
        <end position="160"/>
    </location>
</feature>
<reference evidence="3" key="1">
    <citation type="journal article" date="2014" name="Science">
        <title>Plant genetics. Early allopolyploid evolution in the post-Neolithic Brassica napus oilseed genome.</title>
        <authorList>
            <person name="Chalhoub B."/>
            <person name="Denoeud F."/>
            <person name="Liu S."/>
            <person name="Parkin I.A."/>
            <person name="Tang H."/>
            <person name="Wang X."/>
            <person name="Chiquet J."/>
            <person name="Belcram H."/>
            <person name="Tong C."/>
            <person name="Samans B."/>
            <person name="Correa M."/>
            <person name="Da Silva C."/>
            <person name="Just J."/>
            <person name="Falentin C."/>
            <person name="Koh C.S."/>
            <person name="Le Clainche I."/>
            <person name="Bernard M."/>
            <person name="Bento P."/>
            <person name="Noel B."/>
            <person name="Labadie K."/>
            <person name="Alberti A."/>
            <person name="Charles M."/>
            <person name="Arnaud D."/>
            <person name="Guo H."/>
            <person name="Daviaud C."/>
            <person name="Alamery S."/>
            <person name="Jabbari K."/>
            <person name="Zhao M."/>
            <person name="Edger P.P."/>
            <person name="Chelaifa H."/>
            <person name="Tack D."/>
            <person name="Lassalle G."/>
            <person name="Mestiri I."/>
            <person name="Schnel N."/>
            <person name="Le Paslier M.C."/>
            <person name="Fan G."/>
            <person name="Renault V."/>
            <person name="Bayer P.E."/>
            <person name="Golicz A.A."/>
            <person name="Manoli S."/>
            <person name="Lee T.H."/>
            <person name="Thi V.H."/>
            <person name="Chalabi S."/>
            <person name="Hu Q."/>
            <person name="Fan C."/>
            <person name="Tollenaere R."/>
            <person name="Lu Y."/>
            <person name="Battail C."/>
            <person name="Shen J."/>
            <person name="Sidebottom C.H."/>
            <person name="Wang X."/>
            <person name="Canaguier A."/>
            <person name="Chauveau A."/>
            <person name="Berard A."/>
            <person name="Deniot G."/>
            <person name="Guan M."/>
            <person name="Liu Z."/>
            <person name="Sun F."/>
            <person name="Lim Y.P."/>
            <person name="Lyons E."/>
            <person name="Town C.D."/>
            <person name="Bancroft I."/>
            <person name="Wang X."/>
            <person name="Meng J."/>
            <person name="Ma J."/>
            <person name="Pires J.C."/>
            <person name="King G.J."/>
            <person name="Brunel D."/>
            <person name="Delourme R."/>
            <person name="Renard M."/>
            <person name="Aury J.M."/>
            <person name="Adams K.L."/>
            <person name="Batley J."/>
            <person name="Snowdon R.J."/>
            <person name="Tost J."/>
            <person name="Edwards D."/>
            <person name="Zhou Y."/>
            <person name="Hua W."/>
            <person name="Sharpe A.G."/>
            <person name="Paterson A.H."/>
            <person name="Guan C."/>
            <person name="Wincker P."/>
        </authorList>
    </citation>
    <scope>NUCLEOTIDE SEQUENCE [LARGE SCALE GENOMIC DNA]</scope>
</reference>
<reference evidence="3" key="2">
    <citation type="submission" date="2014-06" db="EMBL/GenBank/DDBJ databases">
        <authorList>
            <person name="Genoscope - CEA"/>
        </authorList>
    </citation>
    <scope>NUCLEOTIDE SEQUENCE</scope>
</reference>
<feature type="domain" description="Retroviral polymerase SH3-like" evidence="2">
    <location>
        <begin position="6"/>
        <end position="67"/>
    </location>
</feature>